<keyword evidence="6 7" id="KW-0472">Membrane</keyword>
<feature type="transmembrane region" description="Helical" evidence="7">
    <location>
        <begin position="55"/>
        <end position="72"/>
    </location>
</feature>
<evidence type="ECO:0000256" key="2">
    <source>
        <dbReference type="ARBA" id="ARBA00008835"/>
    </source>
</evidence>
<protein>
    <recommendedName>
        <fullName evidence="7">Flagellar biosynthesis protein FlhA</fullName>
    </recommendedName>
</protein>
<evidence type="ECO:0000256" key="6">
    <source>
        <dbReference type="ARBA" id="ARBA00023136"/>
    </source>
</evidence>
<feature type="transmembrane region" description="Helical" evidence="7">
    <location>
        <begin position="92"/>
        <end position="119"/>
    </location>
</feature>
<evidence type="ECO:0000313" key="9">
    <source>
        <dbReference type="Proteomes" id="UP000481621"/>
    </source>
</evidence>
<comment type="caution">
    <text evidence="8">The sequence shown here is derived from an EMBL/GenBank/DDBJ whole genome shotgun (WGS) entry which is preliminary data.</text>
</comment>
<comment type="subcellular location">
    <subcellularLocation>
        <location evidence="1 7">Cell membrane</location>
        <topology evidence="1 7">Multi-pass membrane protein</topology>
    </subcellularLocation>
</comment>
<feature type="transmembrane region" description="Helical" evidence="7">
    <location>
        <begin position="271"/>
        <end position="304"/>
    </location>
</feature>
<dbReference type="GO" id="GO:0009306">
    <property type="term" value="P:protein secretion"/>
    <property type="evidence" value="ECO:0007669"/>
    <property type="project" value="InterPro"/>
</dbReference>
<dbReference type="InterPro" id="IPR042194">
    <property type="entry name" value="FHIPEP_1"/>
</dbReference>
<dbReference type="Gene3D" id="1.10.8.540">
    <property type="entry name" value="FHIPEP family, domain 3"/>
    <property type="match status" value="1"/>
</dbReference>
<keyword evidence="8" id="KW-0966">Cell projection</keyword>
<dbReference type="InterPro" id="IPR006301">
    <property type="entry name" value="FlhA"/>
</dbReference>
<dbReference type="Proteomes" id="UP000481621">
    <property type="component" value="Unassembled WGS sequence"/>
</dbReference>
<evidence type="ECO:0000256" key="3">
    <source>
        <dbReference type="ARBA" id="ARBA00022475"/>
    </source>
</evidence>
<proteinExistence type="inferred from homology"/>
<evidence type="ECO:0000256" key="1">
    <source>
        <dbReference type="ARBA" id="ARBA00004651"/>
    </source>
</evidence>
<dbReference type="PROSITE" id="PS00994">
    <property type="entry name" value="FHIPEP"/>
    <property type="match status" value="1"/>
</dbReference>
<evidence type="ECO:0000256" key="5">
    <source>
        <dbReference type="ARBA" id="ARBA00022989"/>
    </source>
</evidence>
<comment type="function">
    <text evidence="7">Required for formation of the rod structure of the flagellar apparatus. Together with FliI and FliH, may constitute the export apparatus of flagellin.</text>
</comment>
<accession>A0A6B3TM68</accession>
<feature type="transmembrane region" description="Helical" evidence="7">
    <location>
        <begin position="230"/>
        <end position="251"/>
    </location>
</feature>
<dbReference type="InterPro" id="IPR042193">
    <property type="entry name" value="FHIPEP_3"/>
</dbReference>
<evidence type="ECO:0000256" key="7">
    <source>
        <dbReference type="RuleBase" id="RU364093"/>
    </source>
</evidence>
<evidence type="ECO:0000256" key="4">
    <source>
        <dbReference type="ARBA" id="ARBA00022692"/>
    </source>
</evidence>
<sequence>MKTKDMSVLIVVILIVSMMIIPLPTLLLDFLLIFNISISLLILLVAMNTKEALDFSIFPTALLITTLFRLALNVSTTRSILSKADGGEVIETFGSFVIGGNPVVGFVVFLILVVIQFIVITKGSERVAEVAARFTLDAMPGKQMSIDADMNAGLITEQEARERRRKIEQESDFYGAMDGASKFVKGDAIAGIVILIINVIGGFIIGMSIHGMGFAEAASTFTLLSVGDGLVSQVPALLISTATGITVTRAASDGSLGSDIMRQIFHYPKLLYVVAATILVLGIFTPIGLFLTLPVAGILAFSAYTMKKSMQKEELQQEQLEQSATEEDIRSPEKVINLLQLDPLELEIGYGLIPLADQNQGGDILDRIVMIRRQFAVELGLVIPTIRIRDNLQLPPNQYVLKFRGSKIASGEVYLDHFLAMNQGEDTSSIEGIRVIEPAFGLPAIWVNMEEKQKAELMGYMIVDPPSVIATHLTEVLKRYAYELLRREETKELIENLKGSHPNLVEELVPNLMSVGDIQKVLQNLLREQISIRDLATIFETLADYAVYTKDPRVLTEYVRQSLTRQITEQYAENGVIQVLTAGATLEKGISDAIQQTESGSFYLSMDPQTSRKITEELQNEINRVIRAGGQPIFLTSPSIRMYLKQFVDKIMPAVPVLAYNELEPDVEIQSIGVVNI</sequence>
<keyword evidence="7" id="KW-1005">Bacterial flagellum biogenesis</keyword>
<dbReference type="PIRSF" id="PIRSF005419">
    <property type="entry name" value="FlhA"/>
    <property type="match status" value="1"/>
</dbReference>
<keyword evidence="8" id="KW-0282">Flagellum</keyword>
<dbReference type="InterPro" id="IPR042196">
    <property type="entry name" value="FHIPEP_4"/>
</dbReference>
<feature type="transmembrane region" description="Helical" evidence="7">
    <location>
        <begin position="30"/>
        <end position="48"/>
    </location>
</feature>
<keyword evidence="4 7" id="KW-0812">Transmembrane</keyword>
<comment type="similarity">
    <text evidence="2 7">Belongs to the FHIPEP (flagella/HR/invasion proteins export pore) family.</text>
</comment>
<dbReference type="Gene3D" id="3.40.50.12790">
    <property type="entry name" value="FHIPEP family, domain 4"/>
    <property type="match status" value="1"/>
</dbReference>
<dbReference type="GO" id="GO:0005886">
    <property type="term" value="C:plasma membrane"/>
    <property type="evidence" value="ECO:0007669"/>
    <property type="project" value="UniProtKB-SubCell"/>
</dbReference>
<name>A0A6B3TM68_9BACI</name>
<keyword evidence="5 7" id="KW-1133">Transmembrane helix</keyword>
<dbReference type="EMBL" id="JAAIUV010000004">
    <property type="protein sequence ID" value="NEX78035.1"/>
    <property type="molecule type" value="Genomic_DNA"/>
</dbReference>
<feature type="transmembrane region" description="Helical" evidence="7">
    <location>
        <begin position="188"/>
        <end position="210"/>
    </location>
</feature>
<keyword evidence="3 7" id="KW-1003">Cell membrane</keyword>
<dbReference type="AlphaFoldDB" id="A0A6B3TM68"/>
<dbReference type="InterPro" id="IPR025505">
    <property type="entry name" value="FHIPEP_CS"/>
</dbReference>
<dbReference type="Pfam" id="PF00771">
    <property type="entry name" value="FHIPEP"/>
    <property type="match status" value="1"/>
</dbReference>
<dbReference type="InterPro" id="IPR001712">
    <property type="entry name" value="T3SS_FHIPEP"/>
</dbReference>
<dbReference type="GO" id="GO:0044780">
    <property type="term" value="P:bacterial-type flagellum assembly"/>
    <property type="evidence" value="ECO:0007669"/>
    <property type="project" value="InterPro"/>
</dbReference>
<dbReference type="Gene3D" id="3.40.30.60">
    <property type="entry name" value="FHIPEP family, domain 1"/>
    <property type="match status" value="1"/>
</dbReference>
<gene>
    <name evidence="7 8" type="primary">flhA</name>
    <name evidence="8" type="ORF">G4Z05_03915</name>
</gene>
<keyword evidence="7" id="KW-0653">Protein transport</keyword>
<dbReference type="PANTHER" id="PTHR30161:SF1">
    <property type="entry name" value="FLAGELLAR BIOSYNTHESIS PROTEIN FLHA-RELATED"/>
    <property type="match status" value="1"/>
</dbReference>
<keyword evidence="8" id="KW-0969">Cilium</keyword>
<keyword evidence="7" id="KW-0813">Transport</keyword>
<keyword evidence="9" id="KW-1185">Reference proteome</keyword>
<dbReference type="NCBIfam" id="TIGR01398">
    <property type="entry name" value="FlhA"/>
    <property type="match status" value="1"/>
</dbReference>
<organism evidence="8 9">
    <name type="scientific">Neobacillus thermocopriae</name>
    <dbReference type="NCBI Taxonomy" id="1215031"/>
    <lineage>
        <taxon>Bacteria</taxon>
        <taxon>Bacillati</taxon>
        <taxon>Bacillota</taxon>
        <taxon>Bacilli</taxon>
        <taxon>Bacillales</taxon>
        <taxon>Bacillaceae</taxon>
        <taxon>Neobacillus</taxon>
    </lineage>
</organism>
<reference evidence="8" key="1">
    <citation type="submission" date="2020-02" db="EMBL/GenBank/DDBJ databases">
        <title>Bacillus sedimentmangrovi sp. nov., isolated from sediment of the mangrove ecosystem.</title>
        <authorList>
            <person name="Liu G."/>
        </authorList>
    </citation>
    <scope>NUCLEOTIDE SEQUENCE [LARGE SCALE GENOMIC DNA]</scope>
    <source>
        <strain evidence="8">SgZ-7</strain>
    </source>
</reference>
<dbReference type="PRINTS" id="PR00949">
    <property type="entry name" value="TYPE3IMAPROT"/>
</dbReference>
<dbReference type="PANTHER" id="PTHR30161">
    <property type="entry name" value="FLAGELLAR EXPORT PROTEIN, MEMBRANE FLHA SUBUNIT-RELATED"/>
    <property type="match status" value="1"/>
</dbReference>
<keyword evidence="7" id="KW-1006">Bacterial flagellum protein export</keyword>
<evidence type="ECO:0000313" key="8">
    <source>
        <dbReference type="EMBL" id="NEX78035.1"/>
    </source>
</evidence>
<feature type="transmembrane region" description="Helical" evidence="7">
    <location>
        <begin position="7"/>
        <end position="24"/>
    </location>
</feature>
<dbReference type="RefSeq" id="WP_163250565.1">
    <property type="nucleotide sequence ID" value="NZ_JAAIUV010000004.1"/>
</dbReference>